<feature type="transmembrane region" description="Helical" evidence="6">
    <location>
        <begin position="20"/>
        <end position="42"/>
    </location>
</feature>
<evidence type="ECO:0000256" key="3">
    <source>
        <dbReference type="ARBA" id="ARBA00022692"/>
    </source>
</evidence>
<dbReference type="Pfam" id="PF02653">
    <property type="entry name" value="BPD_transp_2"/>
    <property type="match status" value="1"/>
</dbReference>
<evidence type="ECO:0000256" key="6">
    <source>
        <dbReference type="SAM" id="Phobius"/>
    </source>
</evidence>
<dbReference type="InterPro" id="IPR001851">
    <property type="entry name" value="ABC_transp_permease"/>
</dbReference>
<keyword evidence="2" id="KW-1003">Cell membrane</keyword>
<feature type="transmembrane region" description="Helical" evidence="6">
    <location>
        <begin position="91"/>
        <end position="111"/>
    </location>
</feature>
<dbReference type="PANTHER" id="PTHR47089:SF1">
    <property type="entry name" value="GUANOSINE ABC TRANSPORTER PERMEASE PROTEIN NUPP"/>
    <property type="match status" value="1"/>
</dbReference>
<evidence type="ECO:0000256" key="2">
    <source>
        <dbReference type="ARBA" id="ARBA00022475"/>
    </source>
</evidence>
<gene>
    <name evidence="7" type="ORF">KL86CLO1_13015</name>
</gene>
<reference evidence="7" key="1">
    <citation type="submission" date="2016-04" db="EMBL/GenBank/DDBJ databases">
        <authorList>
            <person name="Evans L.H."/>
            <person name="Alamgir A."/>
            <person name="Owens N."/>
            <person name="Weber N.D."/>
            <person name="Virtaneva K."/>
            <person name="Barbian K."/>
            <person name="Babar A."/>
            <person name="Rosenke K."/>
        </authorList>
    </citation>
    <scope>NUCLEOTIDE SEQUENCE</scope>
    <source>
        <strain evidence="7">86</strain>
    </source>
</reference>
<dbReference type="EMBL" id="FLUN01000001">
    <property type="protein sequence ID" value="SBW10722.1"/>
    <property type="molecule type" value="Genomic_DNA"/>
</dbReference>
<feature type="transmembrane region" description="Helical" evidence="6">
    <location>
        <begin position="199"/>
        <end position="217"/>
    </location>
</feature>
<evidence type="ECO:0000256" key="1">
    <source>
        <dbReference type="ARBA" id="ARBA00004651"/>
    </source>
</evidence>
<feature type="transmembrane region" description="Helical" evidence="6">
    <location>
        <begin position="154"/>
        <end position="171"/>
    </location>
</feature>
<feature type="transmembrane region" description="Helical" evidence="6">
    <location>
        <begin position="62"/>
        <end position="84"/>
    </location>
</feature>
<feature type="transmembrane region" description="Helical" evidence="6">
    <location>
        <begin position="250"/>
        <end position="270"/>
    </location>
</feature>
<evidence type="ECO:0000313" key="7">
    <source>
        <dbReference type="EMBL" id="SBW10722.1"/>
    </source>
</evidence>
<organism evidence="7">
    <name type="scientific">uncultured Eubacteriales bacterium</name>
    <dbReference type="NCBI Taxonomy" id="172733"/>
    <lineage>
        <taxon>Bacteria</taxon>
        <taxon>Bacillati</taxon>
        <taxon>Bacillota</taxon>
        <taxon>Clostridia</taxon>
        <taxon>Eubacteriales</taxon>
        <taxon>environmental samples</taxon>
    </lineage>
</organism>
<name>A0A212KGF5_9FIRM</name>
<evidence type="ECO:0000256" key="4">
    <source>
        <dbReference type="ARBA" id="ARBA00022989"/>
    </source>
</evidence>
<evidence type="ECO:0008006" key="8">
    <source>
        <dbReference type="Google" id="ProtNLM"/>
    </source>
</evidence>
<dbReference type="AlphaFoldDB" id="A0A212KGF5"/>
<accession>A0A212KGF5</accession>
<protein>
    <recommendedName>
        <fullName evidence="8">ABC transporter permease</fullName>
    </recommendedName>
</protein>
<proteinExistence type="predicted"/>
<dbReference type="PANTHER" id="PTHR47089">
    <property type="entry name" value="ABC TRANSPORTER, PERMEASE PROTEIN"/>
    <property type="match status" value="1"/>
</dbReference>
<keyword evidence="3 6" id="KW-0812">Transmembrane</keyword>
<dbReference type="GO" id="GO:0005886">
    <property type="term" value="C:plasma membrane"/>
    <property type="evidence" value="ECO:0007669"/>
    <property type="project" value="UniProtKB-SubCell"/>
</dbReference>
<keyword evidence="4 6" id="KW-1133">Transmembrane helix</keyword>
<evidence type="ECO:0000256" key="5">
    <source>
        <dbReference type="ARBA" id="ARBA00023136"/>
    </source>
</evidence>
<comment type="subcellular location">
    <subcellularLocation>
        <location evidence="1">Cell membrane</location>
        <topology evidence="1">Multi-pass membrane protein</topology>
    </subcellularLocation>
</comment>
<dbReference type="CDD" id="cd06580">
    <property type="entry name" value="TM_PBP1_transp_TpRbsC_like"/>
    <property type="match status" value="1"/>
</dbReference>
<feature type="transmembrane region" description="Helical" evidence="6">
    <location>
        <begin position="117"/>
        <end position="142"/>
    </location>
</feature>
<feature type="transmembrane region" description="Helical" evidence="6">
    <location>
        <begin position="326"/>
        <end position="344"/>
    </location>
</feature>
<dbReference type="GO" id="GO:0022857">
    <property type="term" value="F:transmembrane transporter activity"/>
    <property type="evidence" value="ECO:0007669"/>
    <property type="project" value="InterPro"/>
</dbReference>
<keyword evidence="5 6" id="KW-0472">Membrane</keyword>
<sequence length="368" mass="39678">MTKNDKKLKSPKEIEKEFNILRMLLAVAIALGIAFAIILVITDDPLSALHSFILGPISTMRRMGNIVEMMTPLLFTGVAVCLIFSANQTNMAVEGGFFVGAVGATIIANVLNLPPVIHIVVCLLAGGIFGAIACGIPATLYVKFDSKPVVSSLMVNYVCLYFGLGIINHILRDPAAGYLASYKFADNAKLPRLLEGTSVHAGIVIGIVVVILGYFYLYRSKRGYEIRIVGKNMDFATYSGMPVKRILMNAQLLGGAIAGIGGAVEVLGMYKRFQYQGLTNHGFDGILVGIIAGYNPKLVPLAALFLAYVRVGADVMARTNDIPIELVNIIQAIIIMLVVAERFLHRLKHKKLVEAAEKQLAAKGEVAA</sequence>